<keyword evidence="1" id="KW-0732">Signal</keyword>
<feature type="chain" id="PRO_5037313958" description="Fibronectin type III domain-containing protein" evidence="1">
    <location>
        <begin position="26"/>
        <end position="143"/>
    </location>
</feature>
<feature type="signal peptide" evidence="1">
    <location>
        <begin position="1"/>
        <end position="25"/>
    </location>
</feature>
<keyword evidence="3" id="KW-1185">Reference proteome</keyword>
<protein>
    <recommendedName>
        <fullName evidence="4">Fibronectin type III domain-containing protein</fullName>
    </recommendedName>
</protein>
<organism evidence="2 3">
    <name type="scientific">Phycicoccus avicenniae</name>
    <dbReference type="NCBI Taxonomy" id="2828860"/>
    <lineage>
        <taxon>Bacteria</taxon>
        <taxon>Bacillati</taxon>
        <taxon>Actinomycetota</taxon>
        <taxon>Actinomycetes</taxon>
        <taxon>Micrococcales</taxon>
        <taxon>Intrasporangiaceae</taxon>
        <taxon>Phycicoccus</taxon>
    </lineage>
</organism>
<proteinExistence type="predicted"/>
<dbReference type="Proteomes" id="UP000677016">
    <property type="component" value="Unassembled WGS sequence"/>
</dbReference>
<dbReference type="EMBL" id="JAGSNF010000021">
    <property type="protein sequence ID" value="MBR7744542.1"/>
    <property type="molecule type" value="Genomic_DNA"/>
</dbReference>
<evidence type="ECO:0000256" key="1">
    <source>
        <dbReference type="SAM" id="SignalP"/>
    </source>
</evidence>
<evidence type="ECO:0000313" key="2">
    <source>
        <dbReference type="EMBL" id="MBR7744542.1"/>
    </source>
</evidence>
<evidence type="ECO:0000313" key="3">
    <source>
        <dbReference type="Proteomes" id="UP000677016"/>
    </source>
</evidence>
<evidence type="ECO:0008006" key="4">
    <source>
        <dbReference type="Google" id="ProtNLM"/>
    </source>
</evidence>
<dbReference type="AlphaFoldDB" id="A0A941DCN5"/>
<accession>A0A941DCN5</accession>
<reference evidence="2" key="1">
    <citation type="submission" date="2021-04" db="EMBL/GenBank/DDBJ databases">
        <title>Phycicoccus avicenniae sp. nov., a novel endophytic actinomycetes isolated from branch of Avicennia mariana.</title>
        <authorList>
            <person name="Tuo L."/>
        </authorList>
    </citation>
    <scope>NUCLEOTIDE SEQUENCE</scope>
    <source>
        <strain evidence="2">BSK3Z-2</strain>
    </source>
</reference>
<name>A0A941DCN5_9MICO</name>
<comment type="caution">
    <text evidence="2">The sequence shown here is derived from an EMBL/GenBank/DDBJ whole genome shotgun (WGS) entry which is preliminary data.</text>
</comment>
<sequence length="143" mass="14615">MSTRRALAVLGGVVLAGLLAPPASGVWDDVAGVRAGVSSAVVLTPPPTTRCTSTLTTATVSWDAVDPRYRYTVTLYRTGTPRTVVEAATLLPAGQTSVTYGSLLSLGNPFEVEVRSAVAGTAWTSAAATTSGRFNTGLLGGCR</sequence>
<gene>
    <name evidence="2" type="ORF">KC207_14700</name>
</gene>
<dbReference type="RefSeq" id="WP_211604068.1">
    <property type="nucleotide sequence ID" value="NZ_JAGSNF010000021.1"/>
</dbReference>